<comment type="caution">
    <text evidence="1">The sequence shown here is derived from an EMBL/GenBank/DDBJ whole genome shotgun (WGS) entry which is preliminary data.</text>
</comment>
<dbReference type="EMBL" id="JBIQWK010000011">
    <property type="protein sequence ID" value="MFI0576155.1"/>
    <property type="molecule type" value="Genomic_DNA"/>
</dbReference>
<organism evidence="1 2">
    <name type="scientific">Streptomyces tendae</name>
    <dbReference type="NCBI Taxonomy" id="1932"/>
    <lineage>
        <taxon>Bacteria</taxon>
        <taxon>Bacillati</taxon>
        <taxon>Actinomycetota</taxon>
        <taxon>Actinomycetes</taxon>
        <taxon>Kitasatosporales</taxon>
        <taxon>Streptomycetaceae</taxon>
        <taxon>Streptomyces</taxon>
    </lineage>
</organism>
<evidence type="ECO:0000313" key="1">
    <source>
        <dbReference type="EMBL" id="MFI0576155.1"/>
    </source>
</evidence>
<keyword evidence="2" id="KW-1185">Reference proteome</keyword>
<accession>A0ABW7S7A9</accession>
<proteinExistence type="predicted"/>
<protein>
    <submittedName>
        <fullName evidence="1">Uncharacterized protein</fullName>
    </submittedName>
</protein>
<gene>
    <name evidence="1" type="ORF">ACH3YB_31465</name>
</gene>
<name>A0ABW7S7A9_STRTE</name>
<sequence>METSKAAYYAEQVLKKVEARALAARDISRRDHQMTEQAATLQEKERTIQRQRESLTRFGAAVDDLRHQHERFLELNSAAHALRSELPHRRVLAWVRQSSSERLTSLLMSCAVMVAGTRGARLRDTWTVDIAGVPEEGITLTRWQQMRHAAGFMVAAVRIRGTALTGPLWRPLDWLLSAESRSTTMIAAVVGMQVIYIQRHDGLYKLLTEGWGWCAGCAVALHFFFRWLRKVRGIELAVSGQDTSEG</sequence>
<evidence type="ECO:0000313" key="2">
    <source>
        <dbReference type="Proteomes" id="UP001610810"/>
    </source>
</evidence>
<dbReference type="RefSeq" id="WP_398353400.1">
    <property type="nucleotide sequence ID" value="NZ_CBDRGV010000016.1"/>
</dbReference>
<reference evidence="1 2" key="1">
    <citation type="submission" date="2024-10" db="EMBL/GenBank/DDBJ databases">
        <authorList>
            <person name="Wannawong T."/>
            <person name="Kuncharoen N."/>
            <person name="Mhuantong W."/>
        </authorList>
    </citation>
    <scope>NUCLEOTIDE SEQUENCE [LARGE SCALE GENOMIC DNA]</scope>
    <source>
        <strain evidence="1 2">CALK1-4</strain>
    </source>
</reference>
<dbReference type="Proteomes" id="UP001610810">
    <property type="component" value="Unassembled WGS sequence"/>
</dbReference>